<evidence type="ECO:0000313" key="2">
    <source>
        <dbReference type="Proteomes" id="UP000228859"/>
    </source>
</evidence>
<protein>
    <submittedName>
        <fullName evidence="1">Uncharacterized protein</fullName>
    </submittedName>
</protein>
<accession>A0A2D3WKM1</accession>
<name>A0A2D3WKM1_9BACT</name>
<sequence length="106" mass="11880">MFTEDQKNKMSEALKKAKLFFSGNEEKQLRIAQAHKELMTSTDSAALTLVSDLLCGLHLEAIADTGFDLNGTPYYTKYQGLPAMYVLRPRTEEGDAVAQHIKEKNL</sequence>
<dbReference type="AlphaFoldDB" id="A0A2D3WKM1"/>
<dbReference type="EMBL" id="DLUI01000059">
    <property type="protein sequence ID" value="DAB38846.1"/>
    <property type="molecule type" value="Genomic_DNA"/>
</dbReference>
<evidence type="ECO:0000313" key="1">
    <source>
        <dbReference type="EMBL" id="DAB38846.1"/>
    </source>
</evidence>
<comment type="caution">
    <text evidence="1">The sequence shown here is derived from an EMBL/GenBank/DDBJ whole genome shotgun (WGS) entry which is preliminary data.</text>
</comment>
<dbReference type="Proteomes" id="UP000228859">
    <property type="component" value="Unassembled WGS sequence"/>
</dbReference>
<reference evidence="1 2" key="1">
    <citation type="journal article" date="2017" name="Front. Microbiol.">
        <title>Comparative Genomic Analysis of the Class Epsilonproteobacteria and Proposed Reclassification to Epsilonbacteraeota (phyl. nov.).</title>
        <authorList>
            <person name="Waite D.W."/>
            <person name="Vanwonterghem I."/>
            <person name="Rinke C."/>
            <person name="Parks D.H."/>
            <person name="Zhang Y."/>
            <person name="Takai K."/>
            <person name="Sievert S.M."/>
            <person name="Simon J."/>
            <person name="Campbell B.J."/>
            <person name="Hanson T.E."/>
            <person name="Woyke T."/>
            <person name="Klotz M.G."/>
            <person name="Hugenholtz P."/>
        </authorList>
    </citation>
    <scope>NUCLEOTIDE SEQUENCE [LARGE SCALE GENOMIC DNA]</scope>
    <source>
        <strain evidence="1">UBA12443</strain>
    </source>
</reference>
<dbReference type="RefSeq" id="WP_294896322.1">
    <property type="nucleotide sequence ID" value="NZ_DLUI01000059.1"/>
</dbReference>
<gene>
    <name evidence="1" type="ORF">CFH83_03790</name>
</gene>
<proteinExistence type="predicted"/>
<organism evidence="1 2">
    <name type="scientific">Sulfuricurvum kujiense</name>
    <dbReference type="NCBI Taxonomy" id="148813"/>
    <lineage>
        <taxon>Bacteria</taxon>
        <taxon>Pseudomonadati</taxon>
        <taxon>Campylobacterota</taxon>
        <taxon>Epsilonproteobacteria</taxon>
        <taxon>Campylobacterales</taxon>
        <taxon>Sulfurimonadaceae</taxon>
        <taxon>Sulfuricurvum</taxon>
    </lineage>
</organism>